<feature type="domain" description="6-phosphogluconate dehydrogenase NADP-binding" evidence="1">
    <location>
        <begin position="242"/>
        <end position="331"/>
    </location>
</feature>
<dbReference type="InterPro" id="IPR029752">
    <property type="entry name" value="D-isomer_DH_CS1"/>
</dbReference>
<sequence length="495" mass="56490">MKESSIAAQQINQLQPDEKKKVPLSNTQAFFAPKDYTIPRLVLLDDMVALFKHENFLPNLENTLLIGVQHILETTVTLFDSLHALGLPYENMYFSGKCYSTAPEIEAQVRKRGIRLMSSNKPEEFGQYEKYAYIGIQKMWHIFCRDVEKRQQPVDRVIILDEGGRCLEKLPNWIGLKYKMAAVEQTTAGFHSKALHSLLFPLIDVAHSAVKKNLEPPLIVDAIERKFKEFMEDQRLPKDTIIGVIGNGAIGRSLCRYVLSQGYTVFIYDQDENSFQQDLHKNFYRLSRIEDVISTANYIFGCTGKDITKGIDVLSLVKQDKVFVSCSSEDKEFNSLLRAISYGAMYVDTLSDIVFSSHNRSKITVLRGGFPFNFDRTPFSVPAKSIEVTRGLLLAACIQAITCAHKLEEGEFIINRPNRQCLNPMMQSYVALHWLCRQPSEKYDPGLMKIFEDVIWIQKNSGGKPCSDPDIEKHFEIALTKLQTEIFNLKPKSKF</sequence>
<dbReference type="InterPro" id="IPR036291">
    <property type="entry name" value="NAD(P)-bd_dom_sf"/>
</dbReference>
<comment type="caution">
    <text evidence="2">The sequence shown here is derived from an EMBL/GenBank/DDBJ whole genome shotgun (WGS) entry which is preliminary data.</text>
</comment>
<proteinExistence type="predicted"/>
<gene>
    <name evidence="2" type="ORF">DLAC_05421</name>
</gene>
<accession>A0A151ZFY4</accession>
<dbReference type="InterPro" id="IPR006115">
    <property type="entry name" value="6PGDH_NADP-bd"/>
</dbReference>
<dbReference type="AlphaFoldDB" id="A0A151ZFY4"/>
<dbReference type="GO" id="GO:0050661">
    <property type="term" value="F:NADP binding"/>
    <property type="evidence" value="ECO:0007669"/>
    <property type="project" value="InterPro"/>
</dbReference>
<dbReference type="Proteomes" id="UP000076078">
    <property type="component" value="Unassembled WGS sequence"/>
</dbReference>
<reference evidence="2 3" key="1">
    <citation type="submission" date="2015-12" db="EMBL/GenBank/DDBJ databases">
        <title>Dictyostelia acquired genes for synthesis and detection of signals that induce cell-type specialization by lateral gene transfer from prokaryotes.</title>
        <authorList>
            <person name="Gloeckner G."/>
            <person name="Schaap P."/>
        </authorList>
    </citation>
    <scope>NUCLEOTIDE SEQUENCE [LARGE SCALE GENOMIC DNA]</scope>
    <source>
        <strain evidence="2 3">TK</strain>
    </source>
</reference>
<keyword evidence="3" id="KW-1185">Reference proteome</keyword>
<dbReference type="InterPro" id="IPR042172">
    <property type="entry name" value="Adenosylhomocyst_ase-like_sf"/>
</dbReference>
<dbReference type="PROSITE" id="PS00065">
    <property type="entry name" value="D_2_HYDROXYACID_DH_1"/>
    <property type="match status" value="1"/>
</dbReference>
<name>A0A151ZFY4_TIELA</name>
<evidence type="ECO:0000313" key="3">
    <source>
        <dbReference type="Proteomes" id="UP000076078"/>
    </source>
</evidence>
<dbReference type="STRING" id="361077.A0A151ZFY4"/>
<evidence type="ECO:0000313" key="2">
    <source>
        <dbReference type="EMBL" id="KYQ92837.1"/>
    </source>
</evidence>
<dbReference type="Gene3D" id="3.40.50.720">
    <property type="entry name" value="NAD(P)-binding Rossmann-like Domain"/>
    <property type="match status" value="1"/>
</dbReference>
<organism evidence="2 3">
    <name type="scientific">Tieghemostelium lacteum</name>
    <name type="common">Slime mold</name>
    <name type="synonym">Dictyostelium lacteum</name>
    <dbReference type="NCBI Taxonomy" id="361077"/>
    <lineage>
        <taxon>Eukaryota</taxon>
        <taxon>Amoebozoa</taxon>
        <taxon>Evosea</taxon>
        <taxon>Eumycetozoa</taxon>
        <taxon>Dictyostelia</taxon>
        <taxon>Dictyosteliales</taxon>
        <taxon>Raperosteliaceae</taxon>
        <taxon>Tieghemostelium</taxon>
    </lineage>
</organism>
<dbReference type="InParanoid" id="A0A151ZFY4"/>
<evidence type="ECO:0000259" key="1">
    <source>
        <dbReference type="Pfam" id="PF03446"/>
    </source>
</evidence>
<dbReference type="EMBL" id="LODT01000028">
    <property type="protein sequence ID" value="KYQ92837.1"/>
    <property type="molecule type" value="Genomic_DNA"/>
</dbReference>
<dbReference type="Pfam" id="PF03446">
    <property type="entry name" value="NAD_binding_2"/>
    <property type="match status" value="1"/>
</dbReference>
<dbReference type="SUPFAM" id="SSF51735">
    <property type="entry name" value="NAD(P)-binding Rossmann-fold domains"/>
    <property type="match status" value="1"/>
</dbReference>
<dbReference type="Gene3D" id="3.40.50.1480">
    <property type="entry name" value="Adenosylhomocysteinase-like"/>
    <property type="match status" value="1"/>
</dbReference>
<protein>
    <recommendedName>
        <fullName evidence="1">6-phosphogluconate dehydrogenase NADP-binding domain-containing protein</fullName>
    </recommendedName>
</protein>